<keyword evidence="1" id="KW-1133">Transmembrane helix</keyword>
<evidence type="ECO:0000256" key="1">
    <source>
        <dbReference type="SAM" id="Phobius"/>
    </source>
</evidence>
<keyword evidence="1" id="KW-0812">Transmembrane</keyword>
<evidence type="ECO:0000313" key="3">
    <source>
        <dbReference type="Proteomes" id="UP000199228"/>
    </source>
</evidence>
<gene>
    <name evidence="2" type="ORF">SAMN02910417_01183</name>
</gene>
<protein>
    <recommendedName>
        <fullName evidence="4">PQ loop repeat-containing protein</fullName>
    </recommendedName>
</protein>
<keyword evidence="3" id="KW-1185">Reference proteome</keyword>
<sequence>MINLLEALMIFCWGLSWPVSIRKSWVSRTAKGKSVVFEVFIWFGYVCGIVRKFLQILQGGEFDWLFYLAFIFYFLNIAEVTIDMCLWFRNRRLDREMDKNQEKCRFS</sequence>
<name>A0A1G6B535_EUBOX</name>
<dbReference type="STRING" id="1732.SAMN02910417_01183"/>
<organism evidence="2 3">
    <name type="scientific">Eubacterium oxidoreducens</name>
    <dbReference type="NCBI Taxonomy" id="1732"/>
    <lineage>
        <taxon>Bacteria</taxon>
        <taxon>Bacillati</taxon>
        <taxon>Bacillota</taxon>
        <taxon>Clostridia</taxon>
        <taxon>Eubacteriales</taxon>
        <taxon>Eubacteriaceae</taxon>
        <taxon>Eubacterium</taxon>
    </lineage>
</organism>
<dbReference type="Proteomes" id="UP000199228">
    <property type="component" value="Unassembled WGS sequence"/>
</dbReference>
<evidence type="ECO:0000313" key="2">
    <source>
        <dbReference type="EMBL" id="SDB15745.1"/>
    </source>
</evidence>
<evidence type="ECO:0008006" key="4">
    <source>
        <dbReference type="Google" id="ProtNLM"/>
    </source>
</evidence>
<dbReference type="OrthoDB" id="5827at2"/>
<reference evidence="2 3" key="1">
    <citation type="submission" date="2016-10" db="EMBL/GenBank/DDBJ databases">
        <authorList>
            <person name="de Groot N.N."/>
        </authorList>
    </citation>
    <scope>NUCLEOTIDE SEQUENCE [LARGE SCALE GENOMIC DNA]</scope>
    <source>
        <strain evidence="2 3">DSM 3217</strain>
    </source>
</reference>
<proteinExistence type="predicted"/>
<dbReference type="AlphaFoldDB" id="A0A1G6B535"/>
<dbReference type="EMBL" id="FMXR01000008">
    <property type="protein sequence ID" value="SDB15745.1"/>
    <property type="molecule type" value="Genomic_DNA"/>
</dbReference>
<feature type="transmembrane region" description="Helical" evidence="1">
    <location>
        <begin position="35"/>
        <end position="54"/>
    </location>
</feature>
<keyword evidence="1" id="KW-0472">Membrane</keyword>
<accession>A0A1G6B535</accession>
<feature type="transmembrane region" description="Helical" evidence="1">
    <location>
        <begin position="66"/>
        <end position="88"/>
    </location>
</feature>
<dbReference type="RefSeq" id="WP_090173205.1">
    <property type="nucleotide sequence ID" value="NZ_FMXR01000008.1"/>
</dbReference>